<evidence type="ECO:0000256" key="4">
    <source>
        <dbReference type="SAM" id="Coils"/>
    </source>
</evidence>
<reference evidence="7 8" key="1">
    <citation type="journal article" date="2011" name="Science">
        <title>The Selaginella genome identifies genetic changes associated with the evolution of vascular plants.</title>
        <authorList>
            <person name="Banks J.A."/>
            <person name="Nishiyama T."/>
            <person name="Hasebe M."/>
            <person name="Bowman J.L."/>
            <person name="Gribskov M."/>
            <person name="dePamphilis C."/>
            <person name="Albert V.A."/>
            <person name="Aono N."/>
            <person name="Aoyama T."/>
            <person name="Ambrose B.A."/>
            <person name="Ashton N.W."/>
            <person name="Axtell M.J."/>
            <person name="Barker E."/>
            <person name="Barker M.S."/>
            <person name="Bennetzen J.L."/>
            <person name="Bonawitz N.D."/>
            <person name="Chapple C."/>
            <person name="Cheng C."/>
            <person name="Correa L.G."/>
            <person name="Dacre M."/>
            <person name="DeBarry J."/>
            <person name="Dreyer I."/>
            <person name="Elias M."/>
            <person name="Engstrom E.M."/>
            <person name="Estelle M."/>
            <person name="Feng L."/>
            <person name="Finet C."/>
            <person name="Floyd S.K."/>
            <person name="Frommer W.B."/>
            <person name="Fujita T."/>
            <person name="Gramzow L."/>
            <person name="Gutensohn M."/>
            <person name="Harholt J."/>
            <person name="Hattori M."/>
            <person name="Heyl A."/>
            <person name="Hirai T."/>
            <person name="Hiwatashi Y."/>
            <person name="Ishikawa M."/>
            <person name="Iwata M."/>
            <person name="Karol K.G."/>
            <person name="Koehler B."/>
            <person name="Kolukisaoglu U."/>
            <person name="Kubo M."/>
            <person name="Kurata T."/>
            <person name="Lalonde S."/>
            <person name="Li K."/>
            <person name="Li Y."/>
            <person name="Litt A."/>
            <person name="Lyons E."/>
            <person name="Manning G."/>
            <person name="Maruyama T."/>
            <person name="Michael T.P."/>
            <person name="Mikami K."/>
            <person name="Miyazaki S."/>
            <person name="Morinaga S."/>
            <person name="Murata T."/>
            <person name="Mueller-Roeber B."/>
            <person name="Nelson D.R."/>
            <person name="Obara M."/>
            <person name="Oguri Y."/>
            <person name="Olmstead R.G."/>
            <person name="Onodera N."/>
            <person name="Petersen B.L."/>
            <person name="Pils B."/>
            <person name="Prigge M."/>
            <person name="Rensing S.A."/>
            <person name="Riano-Pachon D.M."/>
            <person name="Roberts A.W."/>
            <person name="Sato Y."/>
            <person name="Scheller H.V."/>
            <person name="Schulz B."/>
            <person name="Schulz C."/>
            <person name="Shakirov E.V."/>
            <person name="Shibagaki N."/>
            <person name="Shinohara N."/>
            <person name="Shippen D.E."/>
            <person name="Soerensen I."/>
            <person name="Sotooka R."/>
            <person name="Sugimoto N."/>
            <person name="Sugita M."/>
            <person name="Sumikawa N."/>
            <person name="Tanurdzic M."/>
            <person name="Theissen G."/>
            <person name="Ulvskov P."/>
            <person name="Wakazuki S."/>
            <person name="Weng J.K."/>
            <person name="Willats W.W."/>
            <person name="Wipf D."/>
            <person name="Wolf P.G."/>
            <person name="Yang L."/>
            <person name="Zimmer A.D."/>
            <person name="Zhu Q."/>
            <person name="Mitros T."/>
            <person name="Hellsten U."/>
            <person name="Loque D."/>
            <person name="Otillar R."/>
            <person name="Salamov A."/>
            <person name="Schmutz J."/>
            <person name="Shapiro H."/>
            <person name="Lindquist E."/>
            <person name="Lucas S."/>
            <person name="Rokhsar D."/>
            <person name="Grigoriev I.V."/>
        </authorList>
    </citation>
    <scope>NUCLEOTIDE SEQUENCE [LARGE SCALE GENOMIC DNA]</scope>
</reference>
<dbReference type="PANTHER" id="PTHR15654:SF1">
    <property type="entry name" value="COILED-COIL DOMAIN-CONTAINING PROTEIN 96"/>
    <property type="match status" value="1"/>
</dbReference>
<dbReference type="GO" id="GO:0060271">
    <property type="term" value="P:cilium assembly"/>
    <property type="evidence" value="ECO:0000318"/>
    <property type="project" value="GO_Central"/>
</dbReference>
<evidence type="ECO:0000256" key="5">
    <source>
        <dbReference type="SAM" id="MobiDB-lite"/>
    </source>
</evidence>
<organism evidence="8">
    <name type="scientific">Selaginella moellendorffii</name>
    <name type="common">Spikemoss</name>
    <dbReference type="NCBI Taxonomy" id="88036"/>
    <lineage>
        <taxon>Eukaryota</taxon>
        <taxon>Viridiplantae</taxon>
        <taxon>Streptophyta</taxon>
        <taxon>Embryophyta</taxon>
        <taxon>Tracheophyta</taxon>
        <taxon>Lycopodiopsida</taxon>
        <taxon>Selaginellales</taxon>
        <taxon>Selaginellaceae</taxon>
        <taxon>Selaginella</taxon>
    </lineage>
</organism>
<feature type="coiled-coil region" evidence="4">
    <location>
        <begin position="314"/>
        <end position="381"/>
    </location>
</feature>
<dbReference type="AlphaFoldDB" id="D8T3D6"/>
<keyword evidence="7" id="KW-0969">Cilium</keyword>
<dbReference type="GO" id="GO:0036064">
    <property type="term" value="C:ciliary basal body"/>
    <property type="evidence" value="ECO:0000318"/>
    <property type="project" value="GO_Central"/>
</dbReference>
<dbReference type="PANTHER" id="PTHR15654">
    <property type="entry name" value="COILED-COIL DOMAIN-CONTAINING PROTEIN 113-RELATED"/>
    <property type="match status" value="1"/>
</dbReference>
<gene>
    <name evidence="7" type="primary">FAP184</name>
    <name evidence="7" type="ORF">SELMODRAFT_450280</name>
</gene>
<proteinExistence type="predicted"/>
<comment type="subcellular location">
    <subcellularLocation>
        <location evidence="1">Cell projection</location>
        <location evidence="1">Cilium</location>
    </subcellularLocation>
</comment>
<feature type="coiled-coil region" evidence="4">
    <location>
        <begin position="58"/>
        <end position="85"/>
    </location>
</feature>
<evidence type="ECO:0000313" key="8">
    <source>
        <dbReference type="Proteomes" id="UP000001514"/>
    </source>
</evidence>
<evidence type="ECO:0000256" key="1">
    <source>
        <dbReference type="ARBA" id="ARBA00004138"/>
    </source>
</evidence>
<keyword evidence="8" id="KW-1185">Reference proteome</keyword>
<dbReference type="Proteomes" id="UP000001514">
    <property type="component" value="Unassembled WGS sequence"/>
</dbReference>
<dbReference type="OMA" id="DIDQCRV"/>
<accession>D8T3D6</accession>
<sequence>MAEEGEEVKGDEVKQGEQQMEKKEEVSPQTTTTDLSTSEGTKDEAPQAEERHQVMFHIEETMEEIGDLQSENKVLEKRLLALQKRRSTIGTKLFLEGAETLYQARLTQWKNLKEEIDRLVLEYDERIEDMQEQVREKQEEAKAMRSEFLAYKWQMAREAEHSITGKPLKPKLLAKVVYFRLTLVRDGALTRGIYCQLQAEENDLDAEIETLRIQGKQLKTQLKKLEQALWKKEQLPGGLHLVDFEQLKIENESLNEKLSKKNDELFQLKKKSTHVVHVLTHVREKLQYVQKETETDAKALETVDSELLAKRKELHRVKAMCKTLRAKMAKMQEDIVNVTNPALLDDLELHKENVEAFERKLRELKGRHAVLTKKNKELHRQLQDSLTMGNYVIGNPMQAETTGPTNSLRWGSKRDVLKKKFSGALNHI</sequence>
<feature type="coiled-coil region" evidence="4">
    <location>
        <begin position="113"/>
        <end position="147"/>
    </location>
</feature>
<dbReference type="InterPro" id="IPR025254">
    <property type="entry name" value="CCDC113/CCDC96_CC"/>
</dbReference>
<dbReference type="Pfam" id="PF13870">
    <property type="entry name" value="CCDC113_CCDC96_CC"/>
    <property type="match status" value="1"/>
</dbReference>
<keyword evidence="3" id="KW-0966">Cell projection</keyword>
<dbReference type="STRING" id="88036.D8T3D6"/>
<feature type="coiled-coil region" evidence="4">
    <location>
        <begin position="208"/>
        <end position="271"/>
    </location>
</feature>
<keyword evidence="2 4" id="KW-0175">Coiled coil</keyword>
<evidence type="ECO:0000313" key="7">
    <source>
        <dbReference type="EMBL" id="EFJ08838.1"/>
    </source>
</evidence>
<dbReference type="GO" id="GO:0005930">
    <property type="term" value="C:axoneme"/>
    <property type="evidence" value="ECO:0000318"/>
    <property type="project" value="GO_Central"/>
</dbReference>
<dbReference type="InParanoid" id="D8T3D6"/>
<keyword evidence="7" id="KW-0282">Flagellum</keyword>
<dbReference type="HOGENOM" id="CLU_641583_0_0_1"/>
<evidence type="ECO:0000256" key="3">
    <source>
        <dbReference type="ARBA" id="ARBA00023273"/>
    </source>
</evidence>
<dbReference type="EMBL" id="GL377669">
    <property type="protein sequence ID" value="EFJ08838.1"/>
    <property type="molecule type" value="Genomic_DNA"/>
</dbReference>
<dbReference type="eggNOG" id="ENOG502QYNP">
    <property type="taxonomic scope" value="Eukaryota"/>
</dbReference>
<feature type="region of interest" description="Disordered" evidence="5">
    <location>
        <begin position="1"/>
        <end position="48"/>
    </location>
</feature>
<evidence type="ECO:0000259" key="6">
    <source>
        <dbReference type="Pfam" id="PF13870"/>
    </source>
</evidence>
<feature type="domain" description="CCDC113/CCDC96 coiled-coil" evidence="6">
    <location>
        <begin position="203"/>
        <end position="374"/>
    </location>
</feature>
<protein>
    <submittedName>
        <fullName evidence="7">Flagella associated protein 184</fullName>
    </submittedName>
</protein>
<feature type="compositionally biased region" description="Low complexity" evidence="5">
    <location>
        <begin position="27"/>
        <end position="39"/>
    </location>
</feature>
<dbReference type="KEGG" id="smo:SELMODRAFT_450280"/>
<name>D8T3D6_SELML</name>
<dbReference type="InterPro" id="IPR051885">
    <property type="entry name" value="CC_CF"/>
</dbReference>
<evidence type="ECO:0000256" key="2">
    <source>
        <dbReference type="ARBA" id="ARBA00023054"/>
    </source>
</evidence>
<dbReference type="Gramene" id="EFJ08838">
    <property type="protein sequence ID" value="EFJ08838"/>
    <property type="gene ID" value="SELMODRAFT_450280"/>
</dbReference>
<feature type="compositionally biased region" description="Basic and acidic residues" evidence="5">
    <location>
        <begin position="7"/>
        <end position="26"/>
    </location>
</feature>